<evidence type="ECO:0000313" key="1">
    <source>
        <dbReference type="EMBL" id="VDM62564.1"/>
    </source>
</evidence>
<dbReference type="WBParaSite" id="ACOC_0001097801-mRNA-1">
    <property type="protein sequence ID" value="ACOC_0001097801-mRNA-1"/>
    <property type="gene ID" value="ACOC_0001097801"/>
</dbReference>
<accession>A0A0R3PXG5</accession>
<dbReference type="EMBL" id="UYYA01004587">
    <property type="protein sequence ID" value="VDM62564.1"/>
    <property type="molecule type" value="Genomic_DNA"/>
</dbReference>
<sequence length="125" mass="14271">MLPKNRLLAVDFSGVRRFQCAIVMKIMIESGTHIYSVFCNVTGLSFAGCFLSSYDLLLVSLCTQKLKSLTLTDRMVNHHLPKVDIDPSQIENFRVLEKQGLIGHRRAIISYVKKLWPTLQYLTLL</sequence>
<dbReference type="OrthoDB" id="5779397at2759"/>
<reference evidence="1 2" key="2">
    <citation type="submission" date="2018-11" db="EMBL/GenBank/DDBJ databases">
        <authorList>
            <consortium name="Pathogen Informatics"/>
        </authorList>
    </citation>
    <scope>NUCLEOTIDE SEQUENCE [LARGE SCALE GENOMIC DNA]</scope>
    <source>
        <strain evidence="1 2">Costa Rica</strain>
    </source>
</reference>
<dbReference type="STRING" id="334426.A0A0R3PXG5"/>
<dbReference type="Proteomes" id="UP000267027">
    <property type="component" value="Unassembled WGS sequence"/>
</dbReference>
<keyword evidence="2" id="KW-1185">Reference proteome</keyword>
<name>A0A0R3PXG5_ANGCS</name>
<organism evidence="3">
    <name type="scientific">Angiostrongylus costaricensis</name>
    <name type="common">Nematode worm</name>
    <dbReference type="NCBI Taxonomy" id="334426"/>
    <lineage>
        <taxon>Eukaryota</taxon>
        <taxon>Metazoa</taxon>
        <taxon>Ecdysozoa</taxon>
        <taxon>Nematoda</taxon>
        <taxon>Chromadorea</taxon>
        <taxon>Rhabditida</taxon>
        <taxon>Rhabditina</taxon>
        <taxon>Rhabditomorpha</taxon>
        <taxon>Strongyloidea</taxon>
        <taxon>Metastrongylidae</taxon>
        <taxon>Angiostrongylus</taxon>
    </lineage>
</organism>
<proteinExistence type="predicted"/>
<reference evidence="3" key="1">
    <citation type="submission" date="2017-02" db="UniProtKB">
        <authorList>
            <consortium name="WormBaseParasite"/>
        </authorList>
    </citation>
    <scope>IDENTIFICATION</scope>
</reference>
<evidence type="ECO:0000313" key="2">
    <source>
        <dbReference type="Proteomes" id="UP000267027"/>
    </source>
</evidence>
<gene>
    <name evidence="1" type="ORF">ACOC_LOCUS10979</name>
</gene>
<evidence type="ECO:0000313" key="3">
    <source>
        <dbReference type="WBParaSite" id="ACOC_0001097801-mRNA-1"/>
    </source>
</evidence>
<dbReference type="AlphaFoldDB" id="A0A0R3PXG5"/>
<protein>
    <submittedName>
        <fullName evidence="3">SWIB domain-containing protein</fullName>
    </submittedName>
</protein>